<dbReference type="SUPFAM" id="SSF48498">
    <property type="entry name" value="Tetracyclin repressor-like, C-terminal domain"/>
    <property type="match status" value="1"/>
</dbReference>
<evidence type="ECO:0000256" key="2">
    <source>
        <dbReference type="ARBA" id="ARBA00023125"/>
    </source>
</evidence>
<dbReference type="PANTHER" id="PTHR30055">
    <property type="entry name" value="HTH-TYPE TRANSCRIPTIONAL REGULATOR RUTR"/>
    <property type="match status" value="1"/>
</dbReference>
<dbReference type="InterPro" id="IPR050109">
    <property type="entry name" value="HTH-type_TetR-like_transc_reg"/>
</dbReference>
<reference evidence="6" key="1">
    <citation type="submission" date="2022-11" db="EMBL/GenBank/DDBJ databases">
        <title>Robbsia betulipollinis sp. nov., isolated from pollen of birch (Betula pendula).</title>
        <authorList>
            <person name="Shi H."/>
            <person name="Ambika Manirajan B."/>
            <person name="Ratering S."/>
            <person name="Geissler-Plaum R."/>
            <person name="Schnell S."/>
        </authorList>
    </citation>
    <scope>NUCLEOTIDE SEQUENCE</scope>
    <source>
        <strain evidence="6">Bb-Pol-6</strain>
    </source>
</reference>
<accession>A0ABT3ZLS4</accession>
<feature type="domain" description="HTH tetR-type" evidence="5">
    <location>
        <begin position="19"/>
        <end position="79"/>
    </location>
</feature>
<evidence type="ECO:0000256" key="3">
    <source>
        <dbReference type="ARBA" id="ARBA00023163"/>
    </source>
</evidence>
<evidence type="ECO:0000256" key="1">
    <source>
        <dbReference type="ARBA" id="ARBA00023015"/>
    </source>
</evidence>
<organism evidence="6 7">
    <name type="scientific">Robbsia betulipollinis</name>
    <dbReference type="NCBI Taxonomy" id="2981849"/>
    <lineage>
        <taxon>Bacteria</taxon>
        <taxon>Pseudomonadati</taxon>
        <taxon>Pseudomonadota</taxon>
        <taxon>Betaproteobacteria</taxon>
        <taxon>Burkholderiales</taxon>
        <taxon>Burkholderiaceae</taxon>
        <taxon>Robbsia</taxon>
    </lineage>
</organism>
<dbReference type="Pfam" id="PF00440">
    <property type="entry name" value="TetR_N"/>
    <property type="match status" value="1"/>
</dbReference>
<dbReference type="InterPro" id="IPR036271">
    <property type="entry name" value="Tet_transcr_reg_TetR-rel_C_sf"/>
</dbReference>
<evidence type="ECO:0000259" key="5">
    <source>
        <dbReference type="PROSITE" id="PS50977"/>
    </source>
</evidence>
<name>A0ABT3ZLS4_9BURK</name>
<feature type="DNA-binding region" description="H-T-H motif" evidence="4">
    <location>
        <begin position="42"/>
        <end position="61"/>
    </location>
</feature>
<dbReference type="InterPro" id="IPR015292">
    <property type="entry name" value="Tscrpt_reg_YbiH_C"/>
</dbReference>
<evidence type="ECO:0000313" key="6">
    <source>
        <dbReference type="EMBL" id="MCY0387475.1"/>
    </source>
</evidence>
<protein>
    <submittedName>
        <fullName evidence="6">CerR family C-terminal domain-containing protein</fullName>
    </submittedName>
</protein>
<dbReference type="EMBL" id="JAPMXC010000001">
    <property type="protein sequence ID" value="MCY0387475.1"/>
    <property type="molecule type" value="Genomic_DNA"/>
</dbReference>
<dbReference type="Gene3D" id="1.10.357.10">
    <property type="entry name" value="Tetracycline Repressor, domain 2"/>
    <property type="match status" value="1"/>
</dbReference>
<evidence type="ECO:0000313" key="7">
    <source>
        <dbReference type="Proteomes" id="UP001082899"/>
    </source>
</evidence>
<keyword evidence="3" id="KW-0804">Transcription</keyword>
<keyword evidence="7" id="KW-1185">Reference proteome</keyword>
<keyword evidence="2 4" id="KW-0238">DNA-binding</keyword>
<dbReference type="PROSITE" id="PS50977">
    <property type="entry name" value="HTH_TETR_2"/>
    <property type="match status" value="1"/>
</dbReference>
<dbReference type="Pfam" id="PF09209">
    <property type="entry name" value="CecR_C"/>
    <property type="match status" value="1"/>
</dbReference>
<dbReference type="InterPro" id="IPR001647">
    <property type="entry name" value="HTH_TetR"/>
</dbReference>
<sequence length="237" mass="25903">MTEDKRLRHPAGGGYARGGETRQRIIDAAIGVFGERGFDAATTREIAQRAEVNPPALQYYFENKEGLYRACVEHLVTESSARFDPVISHVTQSLEDGAQGDAAVELFCLLQDAIIEHLLGSGSGDRRGQHLFKHLFMAREQSGHGPGGVLETLPQKPGLRINQAGTAILARLSGGAADDPELKLRAMMLFGQALVFHFARPATLAVLGWTDIDAERVRLLKHTVREQTKAVLSARVR</sequence>
<comment type="caution">
    <text evidence="6">The sequence shown here is derived from an EMBL/GenBank/DDBJ whole genome shotgun (WGS) entry which is preliminary data.</text>
</comment>
<dbReference type="PANTHER" id="PTHR30055:SF234">
    <property type="entry name" value="HTH-TYPE TRANSCRIPTIONAL REGULATOR BETI"/>
    <property type="match status" value="1"/>
</dbReference>
<evidence type="ECO:0000256" key="4">
    <source>
        <dbReference type="PROSITE-ProRule" id="PRU00335"/>
    </source>
</evidence>
<dbReference type="PRINTS" id="PR00455">
    <property type="entry name" value="HTHTETR"/>
</dbReference>
<proteinExistence type="predicted"/>
<dbReference type="InterPro" id="IPR009057">
    <property type="entry name" value="Homeodomain-like_sf"/>
</dbReference>
<keyword evidence="1" id="KW-0805">Transcription regulation</keyword>
<dbReference type="RefSeq" id="WP_267847214.1">
    <property type="nucleotide sequence ID" value="NZ_JAPMXC010000001.1"/>
</dbReference>
<dbReference type="Proteomes" id="UP001082899">
    <property type="component" value="Unassembled WGS sequence"/>
</dbReference>
<dbReference type="Gene3D" id="1.10.10.60">
    <property type="entry name" value="Homeodomain-like"/>
    <property type="match status" value="1"/>
</dbReference>
<gene>
    <name evidence="6" type="ORF">OVY01_09545</name>
</gene>
<dbReference type="SUPFAM" id="SSF46689">
    <property type="entry name" value="Homeodomain-like"/>
    <property type="match status" value="1"/>
</dbReference>